<evidence type="ECO:0000256" key="4">
    <source>
        <dbReference type="ARBA" id="ARBA00023136"/>
    </source>
</evidence>
<dbReference type="GO" id="GO:0007166">
    <property type="term" value="P:cell surface receptor signaling pathway"/>
    <property type="evidence" value="ECO:0007669"/>
    <property type="project" value="InterPro"/>
</dbReference>
<dbReference type="InterPro" id="IPR017981">
    <property type="entry name" value="GPCR_2-like_7TM"/>
</dbReference>
<comment type="caution">
    <text evidence="10">The sequence shown here is derived from an EMBL/GenBank/DDBJ whole genome shotgun (WGS) entry which is preliminary data.</text>
</comment>
<comment type="subcellular location">
    <subcellularLocation>
        <location evidence="1">Membrane</location>
        <topology evidence="1">Multi-pass membrane protein</topology>
    </subcellularLocation>
</comment>
<evidence type="ECO:0000256" key="7">
    <source>
        <dbReference type="SAM" id="SignalP"/>
    </source>
</evidence>
<feature type="transmembrane region" description="Helical" evidence="6">
    <location>
        <begin position="928"/>
        <end position="946"/>
    </location>
</feature>
<accession>A0AAW1NBQ7</accession>
<keyword evidence="3 6" id="KW-1133">Transmembrane helix</keyword>
<protein>
    <submittedName>
        <fullName evidence="10">7 transmembrane receptor (Secretin family)</fullName>
    </submittedName>
</protein>
<dbReference type="SMART" id="SM00303">
    <property type="entry name" value="GPS"/>
    <property type="match status" value="1"/>
</dbReference>
<dbReference type="Gene3D" id="1.20.1070.10">
    <property type="entry name" value="Rhodopsin 7-helix transmembrane proteins"/>
    <property type="match status" value="1"/>
</dbReference>
<dbReference type="PROSITE" id="PS50261">
    <property type="entry name" value="G_PROTEIN_RECEP_F2_4"/>
    <property type="match status" value="1"/>
</dbReference>
<feature type="domain" description="G-protein coupled receptors family 2 profile 2" evidence="9">
    <location>
        <begin position="721"/>
        <end position="981"/>
    </location>
</feature>
<dbReference type="InterPro" id="IPR046338">
    <property type="entry name" value="GAIN_dom_sf"/>
</dbReference>
<dbReference type="CDD" id="cd15040">
    <property type="entry name" value="7tmB2_Adhesion"/>
    <property type="match status" value="1"/>
</dbReference>
<dbReference type="PANTHER" id="PTHR45692">
    <property type="entry name" value="G_PROTEIN_RECEP_F2_4 DOMAIN-CONTAINING PROTEIN"/>
    <property type="match status" value="1"/>
</dbReference>
<feature type="chain" id="PRO_5043878425" evidence="7">
    <location>
        <begin position="21"/>
        <end position="999"/>
    </location>
</feature>
<feature type="signal peptide" evidence="7">
    <location>
        <begin position="1"/>
        <end position="20"/>
    </location>
</feature>
<dbReference type="InterPro" id="IPR000832">
    <property type="entry name" value="GPCR_2_secretin-like"/>
</dbReference>
<dbReference type="Gene3D" id="2.60.220.50">
    <property type="match status" value="1"/>
</dbReference>
<keyword evidence="10" id="KW-0675">Receptor</keyword>
<dbReference type="EMBL" id="JASPKY010000004">
    <property type="protein sequence ID" value="KAK9755042.1"/>
    <property type="molecule type" value="Genomic_DNA"/>
</dbReference>
<name>A0AAW1NBQ7_POPJA</name>
<keyword evidence="7" id="KW-0732">Signal</keyword>
<gene>
    <name evidence="10" type="ORF">QE152_g837</name>
</gene>
<feature type="transmembrane region" description="Helical" evidence="6">
    <location>
        <begin position="755"/>
        <end position="778"/>
    </location>
</feature>
<feature type="transmembrane region" description="Helical" evidence="6">
    <location>
        <begin position="790"/>
        <end position="811"/>
    </location>
</feature>
<evidence type="ECO:0000313" key="11">
    <source>
        <dbReference type="Proteomes" id="UP001458880"/>
    </source>
</evidence>
<evidence type="ECO:0000256" key="6">
    <source>
        <dbReference type="SAM" id="Phobius"/>
    </source>
</evidence>
<dbReference type="Proteomes" id="UP001458880">
    <property type="component" value="Unassembled WGS sequence"/>
</dbReference>
<dbReference type="InterPro" id="IPR000203">
    <property type="entry name" value="GPS"/>
</dbReference>
<keyword evidence="4 6" id="KW-0472">Membrane</keyword>
<evidence type="ECO:0000256" key="5">
    <source>
        <dbReference type="ARBA" id="ARBA00023157"/>
    </source>
</evidence>
<feature type="transmembrane region" description="Helical" evidence="6">
    <location>
        <begin position="832"/>
        <end position="859"/>
    </location>
</feature>
<feature type="transmembrane region" description="Helical" evidence="6">
    <location>
        <begin position="879"/>
        <end position="907"/>
    </location>
</feature>
<reference evidence="10 11" key="1">
    <citation type="journal article" date="2024" name="BMC Genomics">
        <title>De novo assembly and annotation of Popillia japonica's genome with initial clues to its potential as an invasive pest.</title>
        <authorList>
            <person name="Cucini C."/>
            <person name="Boschi S."/>
            <person name="Funari R."/>
            <person name="Cardaioli E."/>
            <person name="Iannotti N."/>
            <person name="Marturano G."/>
            <person name="Paoli F."/>
            <person name="Bruttini M."/>
            <person name="Carapelli A."/>
            <person name="Frati F."/>
            <person name="Nardi F."/>
        </authorList>
    </citation>
    <scope>NUCLEOTIDE SEQUENCE [LARGE SCALE GENOMIC DNA]</scope>
    <source>
        <strain evidence="10">DMR45628</strain>
    </source>
</reference>
<keyword evidence="2 6" id="KW-0812">Transmembrane</keyword>
<sequence length="999" mass="113999">MKVFAYQVLIFVQLIGQIVLFEEYNGACAEQSDQPTCAHINFDHIAKKCIDGVWYPLRISHCYTNVLNLDQEEENCLYITEPRTYNSGCPTFNNRQCGNNITEYTWIGTNITEPRTYNSGCPTFNNRQCGNNITEYTWIGTNGSSCLVKTADDVNPERVYSVEDDIRCYSYRYNLDNEKFKKIDIEKLFDSRTDGEHNTFMNYRNFTVFKLKIKENPNAYWCKVFTRGSASVLISEKRIGYLHGSGNEFVMYLKVTIKDKYPEDHLQKLRKFCSNISVSCRVFELLDFDESNYTSFFLTHITTKRSQKLVMAEYVDIKRQFRKIDYFNIVDMRVADWCLPTKNQNLSWPLTPMEEIAMSSQLCITQNDIIALRKCQGNFINGSSWGPFTEDCLEDVHLPEKTKYLYKVLHTEKTSNTIESLSVLSDYFHDFSVMDISFLSKILYDISLSDTLNDTTHQFYKIFDGLFNVSNGNLKAAQTVLNSTDLLLNALDLYLNKYTPSKLGTEGLTVYIRKHLMIHVTKPFLNNISGVALYCDSGSCDSFWNYTIANLYATTNKTEVDETNLEVAAYVPKALLNRLVSNCTDKEKADLTIITTIFTNDVLFNEESENGNKSVDSKVISVLIPGYGTYLEHPITLLLKRQKNTTDNCAYWEYGKYIDGKKGKWSETGVNYKQEFANGIVHCAFSHLTHFALLIWSDRSDKNSNESTSIAVTYDYELSVITIVCSVISTIGILGIFLTAILYSTWREKQGTKFLLQLSLTILLEMIFIQFSGIAGSLSEYEYSETCTVVGILLHYIVLSKFAWMLVTAFLQYLRFVKVLGATPTNLLLKSVIVGWLCPILPKSVIVGWLCPILPVVLTVTIFPSCYSTGYNFCYPRGLALYVGLIAPSIIIIAANITVFILVMQAIGSSKALKYDKSGKLMKKQVHLAILLFFLLGIHWLFGILAELLPNTWLVVIFVFLFCITSGLQGFVLFVFYVVLDKDTRLLWVTSIKSYIYTI</sequence>
<evidence type="ECO:0000259" key="8">
    <source>
        <dbReference type="PROSITE" id="PS50221"/>
    </source>
</evidence>
<dbReference type="PROSITE" id="PS50221">
    <property type="entry name" value="GAIN_B"/>
    <property type="match status" value="1"/>
</dbReference>
<dbReference type="Pfam" id="PF00002">
    <property type="entry name" value="7tm_2"/>
    <property type="match status" value="2"/>
</dbReference>
<evidence type="ECO:0000259" key="9">
    <source>
        <dbReference type="PROSITE" id="PS50261"/>
    </source>
</evidence>
<evidence type="ECO:0000256" key="3">
    <source>
        <dbReference type="ARBA" id="ARBA00022989"/>
    </source>
</evidence>
<dbReference type="GO" id="GO:0004930">
    <property type="term" value="F:G protein-coupled receptor activity"/>
    <property type="evidence" value="ECO:0007669"/>
    <property type="project" value="InterPro"/>
</dbReference>
<dbReference type="AlphaFoldDB" id="A0AAW1NBQ7"/>
<feature type="domain" description="GAIN-B" evidence="8">
    <location>
        <begin position="554"/>
        <end position="701"/>
    </location>
</feature>
<organism evidence="10 11">
    <name type="scientific">Popillia japonica</name>
    <name type="common">Japanese beetle</name>
    <dbReference type="NCBI Taxonomy" id="7064"/>
    <lineage>
        <taxon>Eukaryota</taxon>
        <taxon>Metazoa</taxon>
        <taxon>Ecdysozoa</taxon>
        <taxon>Arthropoda</taxon>
        <taxon>Hexapoda</taxon>
        <taxon>Insecta</taxon>
        <taxon>Pterygota</taxon>
        <taxon>Neoptera</taxon>
        <taxon>Endopterygota</taxon>
        <taxon>Coleoptera</taxon>
        <taxon>Polyphaga</taxon>
        <taxon>Scarabaeiformia</taxon>
        <taxon>Scarabaeidae</taxon>
        <taxon>Rutelinae</taxon>
        <taxon>Popillia</taxon>
    </lineage>
</organism>
<proteinExistence type="predicted"/>
<feature type="transmembrane region" description="Helical" evidence="6">
    <location>
        <begin position="718"/>
        <end position="743"/>
    </location>
</feature>
<dbReference type="PANTHER" id="PTHR45692:SF1">
    <property type="entry name" value="G-PROTEIN COUPLED RECEPTORS FAMILY 2 PROFILE 2 DOMAIN-CONTAINING PROTEIN"/>
    <property type="match status" value="1"/>
</dbReference>
<feature type="transmembrane region" description="Helical" evidence="6">
    <location>
        <begin position="952"/>
        <end position="980"/>
    </location>
</feature>
<evidence type="ECO:0000256" key="1">
    <source>
        <dbReference type="ARBA" id="ARBA00004141"/>
    </source>
</evidence>
<evidence type="ECO:0000256" key="2">
    <source>
        <dbReference type="ARBA" id="ARBA00022692"/>
    </source>
</evidence>
<keyword evidence="11" id="KW-1185">Reference proteome</keyword>
<keyword evidence="5" id="KW-1015">Disulfide bond</keyword>
<dbReference type="InterPro" id="IPR057244">
    <property type="entry name" value="GAIN_B"/>
</dbReference>
<evidence type="ECO:0000313" key="10">
    <source>
        <dbReference type="EMBL" id="KAK9755042.1"/>
    </source>
</evidence>
<dbReference type="Pfam" id="PF01825">
    <property type="entry name" value="GPS"/>
    <property type="match status" value="1"/>
</dbReference>
<dbReference type="GO" id="GO:0016020">
    <property type="term" value="C:membrane"/>
    <property type="evidence" value="ECO:0007669"/>
    <property type="project" value="UniProtKB-SubCell"/>
</dbReference>